<accession>A0ABY4CLC9</accession>
<keyword evidence="2" id="KW-1185">Reference proteome</keyword>
<dbReference type="EMBL" id="CP089291">
    <property type="protein sequence ID" value="UOF91223.1"/>
    <property type="molecule type" value="Genomic_DNA"/>
</dbReference>
<evidence type="ECO:0000313" key="2">
    <source>
        <dbReference type="Proteomes" id="UP000830167"/>
    </source>
</evidence>
<protein>
    <submittedName>
        <fullName evidence="1">Uncharacterized protein</fullName>
    </submittedName>
</protein>
<dbReference type="RefSeq" id="WP_347437911.1">
    <property type="nucleotide sequence ID" value="NZ_CP089291.1"/>
</dbReference>
<sequence>MLIIDSLFYWMGFSLLAIPFQLRHGLAPEMVAESADGLLHFPERAFDLETVSVSLDDVRRRQVKIGAHKNGQEVAIQEQDCFPERLGGYKSLIDHLHNMGVLSLSWMFPAEDGFHTILQVHELREAEPLPRCPHKDADGAKQMAKDICGFSGKASSERRQNFIHKC</sequence>
<name>A0ABY4CLC9_9BACL</name>
<reference evidence="1" key="1">
    <citation type="submission" date="2021-12" db="EMBL/GenBank/DDBJ databases">
        <title>Alicyclobacillaceae gen. nov., sp. nov., isolated from chalcocite enrichment system.</title>
        <authorList>
            <person name="Jiang Z."/>
        </authorList>
    </citation>
    <scope>NUCLEOTIDE SEQUENCE</scope>
    <source>
        <strain evidence="1">MYW30-H2</strain>
    </source>
</reference>
<dbReference type="Proteomes" id="UP000830167">
    <property type="component" value="Chromosome"/>
</dbReference>
<organism evidence="1 2">
    <name type="scientific">Fodinisporobacter ferrooxydans</name>
    <dbReference type="NCBI Taxonomy" id="2901836"/>
    <lineage>
        <taxon>Bacteria</taxon>
        <taxon>Bacillati</taxon>
        <taxon>Bacillota</taxon>
        <taxon>Bacilli</taxon>
        <taxon>Bacillales</taxon>
        <taxon>Alicyclobacillaceae</taxon>
        <taxon>Fodinisporobacter</taxon>
    </lineage>
</organism>
<proteinExistence type="predicted"/>
<evidence type="ECO:0000313" key="1">
    <source>
        <dbReference type="EMBL" id="UOF91223.1"/>
    </source>
</evidence>
<gene>
    <name evidence="1" type="ORF">LSG31_02905</name>
</gene>